<dbReference type="InterPro" id="IPR001296">
    <property type="entry name" value="Glyco_trans_1"/>
</dbReference>
<evidence type="ECO:0008006" key="4">
    <source>
        <dbReference type="Google" id="ProtNLM"/>
    </source>
</evidence>
<organism evidence="3">
    <name type="scientific">marine sediment metagenome</name>
    <dbReference type="NCBI Taxonomy" id="412755"/>
    <lineage>
        <taxon>unclassified sequences</taxon>
        <taxon>metagenomes</taxon>
        <taxon>ecological metagenomes</taxon>
    </lineage>
</organism>
<dbReference type="InterPro" id="IPR028098">
    <property type="entry name" value="Glyco_trans_4-like_N"/>
</dbReference>
<dbReference type="Gene3D" id="3.40.50.2000">
    <property type="entry name" value="Glycogen Phosphorylase B"/>
    <property type="match status" value="2"/>
</dbReference>
<dbReference type="PANTHER" id="PTHR12526">
    <property type="entry name" value="GLYCOSYLTRANSFERASE"/>
    <property type="match status" value="1"/>
</dbReference>
<sequence>MKICRITRPPLKEVTTKFPQREHHVLGRLEKKGHTIMQYKIRPVKVPTKYLSYGIGLILSVVRYYKVRADVIIADNMESAFVAMFIRFFYRTPFVIDFIDDYSLIARDDSFILRYYLIRFLERYVPKYADLIIVVDEHKRRFCLKIGIPEESVVLVPNGTETDVFRPDTLPGDLLKDHSLEDRNIIMFIGRLNRYYRVETIIEAAPHVVKKFPDAKFVLIGEGYQKKELINMSRKFGVSDVILFT</sequence>
<gene>
    <name evidence="3" type="ORF">LCGC14_1947130</name>
</gene>
<comment type="caution">
    <text evidence="3">The sequence shown here is derived from an EMBL/GenBank/DDBJ whole genome shotgun (WGS) entry which is preliminary data.</text>
</comment>
<accession>A0A0F9HWW2</accession>
<evidence type="ECO:0000259" key="2">
    <source>
        <dbReference type="Pfam" id="PF13579"/>
    </source>
</evidence>
<feature type="domain" description="Glycosyl transferase family 1" evidence="1">
    <location>
        <begin position="181"/>
        <end position="245"/>
    </location>
</feature>
<dbReference type="EMBL" id="LAZR01021182">
    <property type="protein sequence ID" value="KKL86200.1"/>
    <property type="molecule type" value="Genomic_DNA"/>
</dbReference>
<evidence type="ECO:0000259" key="1">
    <source>
        <dbReference type="Pfam" id="PF00534"/>
    </source>
</evidence>
<feature type="domain" description="Glycosyltransferase subfamily 4-like N-terminal" evidence="2">
    <location>
        <begin position="56"/>
        <end position="159"/>
    </location>
</feature>
<protein>
    <recommendedName>
        <fullName evidence="4">Glycosyltransferase subfamily 4-like N-terminal domain-containing protein</fullName>
    </recommendedName>
</protein>
<dbReference type="Pfam" id="PF13579">
    <property type="entry name" value="Glyco_trans_4_4"/>
    <property type="match status" value="1"/>
</dbReference>
<dbReference type="AlphaFoldDB" id="A0A0F9HWW2"/>
<evidence type="ECO:0000313" key="3">
    <source>
        <dbReference type="EMBL" id="KKL86200.1"/>
    </source>
</evidence>
<proteinExistence type="predicted"/>
<feature type="non-terminal residue" evidence="3">
    <location>
        <position position="245"/>
    </location>
</feature>
<dbReference type="GO" id="GO:0016757">
    <property type="term" value="F:glycosyltransferase activity"/>
    <property type="evidence" value="ECO:0007669"/>
    <property type="project" value="InterPro"/>
</dbReference>
<dbReference type="Pfam" id="PF00534">
    <property type="entry name" value="Glycos_transf_1"/>
    <property type="match status" value="1"/>
</dbReference>
<reference evidence="3" key="1">
    <citation type="journal article" date="2015" name="Nature">
        <title>Complex archaea that bridge the gap between prokaryotes and eukaryotes.</title>
        <authorList>
            <person name="Spang A."/>
            <person name="Saw J.H."/>
            <person name="Jorgensen S.L."/>
            <person name="Zaremba-Niedzwiedzka K."/>
            <person name="Martijn J."/>
            <person name="Lind A.E."/>
            <person name="van Eijk R."/>
            <person name="Schleper C."/>
            <person name="Guy L."/>
            <person name="Ettema T.J."/>
        </authorList>
    </citation>
    <scope>NUCLEOTIDE SEQUENCE</scope>
</reference>
<name>A0A0F9HWW2_9ZZZZ</name>
<dbReference type="SUPFAM" id="SSF53756">
    <property type="entry name" value="UDP-Glycosyltransferase/glycogen phosphorylase"/>
    <property type="match status" value="1"/>
</dbReference>